<comment type="caution">
    <text evidence="3">The sequence shown here is derived from an EMBL/GenBank/DDBJ whole genome shotgun (WGS) entry which is preliminary data.</text>
</comment>
<dbReference type="Proteomes" id="UP000292340">
    <property type="component" value="Unassembled WGS sequence"/>
</dbReference>
<evidence type="ECO:0000256" key="1">
    <source>
        <dbReference type="SAM" id="MobiDB-lite"/>
    </source>
</evidence>
<evidence type="ECO:0000313" key="3">
    <source>
        <dbReference type="EMBL" id="RYN36003.1"/>
    </source>
</evidence>
<reference evidence="3" key="1">
    <citation type="submission" date="2017-10" db="EMBL/GenBank/DDBJ databases">
        <authorList>
            <person name="Armitage A.D."/>
            <person name="Barbara D.J."/>
            <person name="Woodhall J.W."/>
            <person name="Sreenivasaprasad S."/>
            <person name="Lane C.R."/>
            <person name="Clarkson J.P."/>
            <person name="Harrison R.J."/>
        </authorList>
    </citation>
    <scope>NUCLEOTIDE SEQUENCE</scope>
    <source>
        <strain evidence="3">FERA 1164</strain>
    </source>
</reference>
<reference evidence="3" key="2">
    <citation type="journal article" date="2019" name="bioRxiv">
        <title>Genomics, evolutionary history and diagnostics of the Alternaria alternata species group including apple and Asian pear pathotypes.</title>
        <authorList>
            <person name="Armitage A.D."/>
            <person name="Cockerton H.M."/>
            <person name="Sreenivasaprasad S."/>
            <person name="Woodhall J.W."/>
            <person name="Lane C.R."/>
            <person name="Harrison R.J."/>
            <person name="Clarkson J.P."/>
        </authorList>
    </citation>
    <scope>NUCLEOTIDE SEQUENCE</scope>
    <source>
        <strain evidence="3">FERA 1164</strain>
    </source>
</reference>
<name>A0AB37WT57_9PLEO</name>
<sequence length="58" mass="5969">MFSLACILTQTALALGHPSATGAIDSTSRYQLDPSAGTTRFTPAWGNVGPKSTDKPGC</sequence>
<dbReference type="EMBL" id="PDXB01000003">
    <property type="protein sequence ID" value="RYN36003.1"/>
    <property type="molecule type" value="Genomic_DNA"/>
</dbReference>
<dbReference type="AlphaFoldDB" id="A0AB37WT57"/>
<gene>
    <name evidence="3" type="ORF">AA0115_g1434</name>
</gene>
<feature type="signal peptide" evidence="2">
    <location>
        <begin position="1"/>
        <end position="16"/>
    </location>
</feature>
<proteinExistence type="predicted"/>
<feature type="region of interest" description="Disordered" evidence="1">
    <location>
        <begin position="37"/>
        <end position="58"/>
    </location>
</feature>
<protein>
    <submittedName>
        <fullName evidence="3">Uncharacterized protein</fullName>
    </submittedName>
</protein>
<organism evidence="3 4">
    <name type="scientific">Alternaria tenuissima</name>
    <dbReference type="NCBI Taxonomy" id="119927"/>
    <lineage>
        <taxon>Eukaryota</taxon>
        <taxon>Fungi</taxon>
        <taxon>Dikarya</taxon>
        <taxon>Ascomycota</taxon>
        <taxon>Pezizomycotina</taxon>
        <taxon>Dothideomycetes</taxon>
        <taxon>Pleosporomycetidae</taxon>
        <taxon>Pleosporales</taxon>
        <taxon>Pleosporineae</taxon>
        <taxon>Pleosporaceae</taxon>
        <taxon>Alternaria</taxon>
        <taxon>Alternaria sect. Alternaria</taxon>
        <taxon>Alternaria alternata complex</taxon>
    </lineage>
</organism>
<evidence type="ECO:0000256" key="2">
    <source>
        <dbReference type="SAM" id="SignalP"/>
    </source>
</evidence>
<keyword evidence="2" id="KW-0732">Signal</keyword>
<feature type="chain" id="PRO_5044282389" evidence="2">
    <location>
        <begin position="17"/>
        <end position="58"/>
    </location>
</feature>
<accession>A0AB37WT57</accession>
<evidence type="ECO:0000313" key="4">
    <source>
        <dbReference type="Proteomes" id="UP000292340"/>
    </source>
</evidence>